<reference evidence="1" key="1">
    <citation type="submission" date="2020-03" db="EMBL/GenBank/DDBJ databases">
        <title>The deep terrestrial virosphere.</title>
        <authorList>
            <person name="Holmfeldt K."/>
            <person name="Nilsson E."/>
            <person name="Simone D."/>
            <person name="Lopez-Fernandez M."/>
            <person name="Wu X."/>
            <person name="de Brujin I."/>
            <person name="Lundin D."/>
            <person name="Andersson A."/>
            <person name="Bertilsson S."/>
            <person name="Dopson M."/>
        </authorList>
    </citation>
    <scope>NUCLEOTIDE SEQUENCE</scope>
    <source>
        <strain evidence="1">MM171A02327</strain>
    </source>
</reference>
<accession>A0A6M3X4V2</accession>
<evidence type="ECO:0000313" key="1">
    <source>
        <dbReference type="EMBL" id="QJH92810.1"/>
    </source>
</evidence>
<organism evidence="1">
    <name type="scientific">viral metagenome</name>
    <dbReference type="NCBI Taxonomy" id="1070528"/>
    <lineage>
        <taxon>unclassified sequences</taxon>
        <taxon>metagenomes</taxon>
        <taxon>organismal metagenomes</taxon>
    </lineage>
</organism>
<proteinExistence type="predicted"/>
<protein>
    <submittedName>
        <fullName evidence="1">Uncharacterized protein</fullName>
    </submittedName>
</protein>
<gene>
    <name evidence="1" type="ORF">MM171A02327_0001</name>
</gene>
<name>A0A6M3X4V2_9ZZZZ</name>
<dbReference type="AlphaFoldDB" id="A0A6M3X4V2"/>
<sequence>MSFRGQVIKREKINTPLGPGELVTTEYPTPKRRKVIWWMGEGKIAELGELITYYMAEPRESDFEEITWKPYFFEVKLKDIADPSEGIEMLTGEEGDLDFEFDELEEAEEFISLIKCKVITYGTIEIDSRAEFERWASILKVGEEKETK</sequence>
<dbReference type="EMBL" id="MT143923">
    <property type="protein sequence ID" value="QJH92810.1"/>
    <property type="molecule type" value="Genomic_DNA"/>
</dbReference>